<protein>
    <submittedName>
        <fullName evidence="1">7281_t:CDS:1</fullName>
    </submittedName>
</protein>
<sequence length="102" mass="12253">FSKYPLNYNKFILCYRDILRDFLLRGIENVENDINKETTAQVVKEVKTRIVKLEPEKELTKILLELWNLVPLDDSVDPYPFKKFNPPRERFIRDINPMFIPP</sequence>
<evidence type="ECO:0000313" key="2">
    <source>
        <dbReference type="Proteomes" id="UP000789405"/>
    </source>
</evidence>
<dbReference type="EMBL" id="CAJVPY010007425">
    <property type="protein sequence ID" value="CAG8680329.1"/>
    <property type="molecule type" value="Genomic_DNA"/>
</dbReference>
<feature type="non-terminal residue" evidence="1">
    <location>
        <position position="102"/>
    </location>
</feature>
<evidence type="ECO:0000313" key="1">
    <source>
        <dbReference type="EMBL" id="CAG8680329.1"/>
    </source>
</evidence>
<keyword evidence="2" id="KW-1185">Reference proteome</keyword>
<dbReference type="Proteomes" id="UP000789405">
    <property type="component" value="Unassembled WGS sequence"/>
</dbReference>
<accession>A0A9N9HF13</accession>
<reference evidence="1" key="1">
    <citation type="submission" date="2021-06" db="EMBL/GenBank/DDBJ databases">
        <authorList>
            <person name="Kallberg Y."/>
            <person name="Tangrot J."/>
            <person name="Rosling A."/>
        </authorList>
    </citation>
    <scope>NUCLEOTIDE SEQUENCE</scope>
    <source>
        <strain evidence="1">MA453B</strain>
    </source>
</reference>
<gene>
    <name evidence="1" type="ORF">DERYTH_LOCUS11764</name>
</gene>
<comment type="caution">
    <text evidence="1">The sequence shown here is derived from an EMBL/GenBank/DDBJ whole genome shotgun (WGS) entry which is preliminary data.</text>
</comment>
<organism evidence="1 2">
    <name type="scientific">Dentiscutata erythropus</name>
    <dbReference type="NCBI Taxonomy" id="1348616"/>
    <lineage>
        <taxon>Eukaryota</taxon>
        <taxon>Fungi</taxon>
        <taxon>Fungi incertae sedis</taxon>
        <taxon>Mucoromycota</taxon>
        <taxon>Glomeromycotina</taxon>
        <taxon>Glomeromycetes</taxon>
        <taxon>Diversisporales</taxon>
        <taxon>Gigasporaceae</taxon>
        <taxon>Dentiscutata</taxon>
    </lineage>
</organism>
<dbReference type="AlphaFoldDB" id="A0A9N9HF13"/>
<proteinExistence type="predicted"/>
<dbReference type="OrthoDB" id="655030at2759"/>
<name>A0A9N9HF13_9GLOM</name>